<feature type="compositionally biased region" description="Polar residues" evidence="9">
    <location>
        <begin position="868"/>
        <end position="878"/>
    </location>
</feature>
<accession>A0A8T9BY22</accession>
<feature type="compositionally biased region" description="Pro residues" evidence="9">
    <location>
        <begin position="889"/>
        <end position="899"/>
    </location>
</feature>
<dbReference type="InterPro" id="IPR000086">
    <property type="entry name" value="NUDIX_hydrolase_dom"/>
</dbReference>
<dbReference type="Gene3D" id="3.90.79.10">
    <property type="entry name" value="Nucleoside Triphosphate Pyrophosphohydrolase"/>
    <property type="match status" value="1"/>
</dbReference>
<dbReference type="PROSITE" id="PS51462">
    <property type="entry name" value="NUDIX"/>
    <property type="match status" value="1"/>
</dbReference>
<evidence type="ECO:0000259" key="10">
    <source>
        <dbReference type="PROSITE" id="PS51462"/>
    </source>
</evidence>
<dbReference type="PANTHER" id="PTHR23114:SF17">
    <property type="entry name" value="M7GPPPN-MRNA HYDROLASE"/>
    <property type="match status" value="1"/>
</dbReference>
<evidence type="ECO:0000313" key="11">
    <source>
        <dbReference type="EMBL" id="TVY64221.1"/>
    </source>
</evidence>
<dbReference type="Gene3D" id="1.10.10.1050">
    <property type="entry name" value="Dcp2, box A domain"/>
    <property type="match status" value="1"/>
</dbReference>
<dbReference type="GO" id="GO:0030145">
    <property type="term" value="F:manganese ion binding"/>
    <property type="evidence" value="ECO:0007669"/>
    <property type="project" value="InterPro"/>
</dbReference>
<keyword evidence="12" id="KW-1185">Reference proteome</keyword>
<feature type="region of interest" description="Disordered" evidence="9">
    <location>
        <begin position="702"/>
        <end position="931"/>
    </location>
</feature>
<keyword evidence="4" id="KW-0963">Cytoplasm</keyword>
<dbReference type="Proteomes" id="UP000469558">
    <property type="component" value="Unassembled WGS sequence"/>
</dbReference>
<dbReference type="PROSITE" id="PS00893">
    <property type="entry name" value="NUDIX_BOX"/>
    <property type="match status" value="1"/>
</dbReference>
<dbReference type="FunFam" id="3.90.79.10:FF:000003">
    <property type="entry name" value="M7GpppN-mRNA hydrolase isoform 2"/>
    <property type="match status" value="1"/>
</dbReference>
<evidence type="ECO:0000256" key="8">
    <source>
        <dbReference type="ARBA" id="ARBA00023211"/>
    </source>
</evidence>
<protein>
    <submittedName>
        <fullName evidence="11">mRNA decapping complex subunit</fullName>
    </submittedName>
</protein>
<keyword evidence="7" id="KW-0694">RNA-binding</keyword>
<dbReference type="InterPro" id="IPR020084">
    <property type="entry name" value="NUDIX_hydrolase_CS"/>
</dbReference>
<organism evidence="11 12">
    <name type="scientific">Lachnellula suecica</name>
    <dbReference type="NCBI Taxonomy" id="602035"/>
    <lineage>
        <taxon>Eukaryota</taxon>
        <taxon>Fungi</taxon>
        <taxon>Dikarya</taxon>
        <taxon>Ascomycota</taxon>
        <taxon>Pezizomycotina</taxon>
        <taxon>Leotiomycetes</taxon>
        <taxon>Helotiales</taxon>
        <taxon>Lachnaceae</taxon>
        <taxon>Lachnellula</taxon>
    </lineage>
</organism>
<dbReference type="InterPro" id="IPR036189">
    <property type="entry name" value="DCP2_BoxA_sf"/>
</dbReference>
<dbReference type="InterPro" id="IPR007722">
    <property type="entry name" value="DCP2_BoxA"/>
</dbReference>
<dbReference type="SMART" id="SM01125">
    <property type="entry name" value="DCP2"/>
    <property type="match status" value="1"/>
</dbReference>
<feature type="compositionally biased region" description="Polar residues" evidence="9">
    <location>
        <begin position="794"/>
        <end position="805"/>
    </location>
</feature>
<evidence type="ECO:0000256" key="9">
    <source>
        <dbReference type="SAM" id="MobiDB-lite"/>
    </source>
</evidence>
<reference evidence="11 12" key="1">
    <citation type="submission" date="2018-05" db="EMBL/GenBank/DDBJ databases">
        <title>Genome sequencing and assembly of the regulated plant pathogen Lachnellula willkommii and related sister species for the development of diagnostic species identification markers.</title>
        <authorList>
            <person name="Giroux E."/>
            <person name="Bilodeau G."/>
        </authorList>
    </citation>
    <scope>NUCLEOTIDE SEQUENCE [LARGE SCALE GENOMIC DNA]</scope>
    <source>
        <strain evidence="11 12">CBS 268.59</strain>
    </source>
</reference>
<gene>
    <name evidence="11" type="primary">dcp2</name>
    <name evidence="11" type="ORF">LSUE1_G008037</name>
</gene>
<evidence type="ECO:0000256" key="7">
    <source>
        <dbReference type="ARBA" id="ARBA00022884"/>
    </source>
</evidence>
<dbReference type="AlphaFoldDB" id="A0A8T9BY22"/>
<comment type="similarity">
    <text evidence="3">Belongs to the Nudix hydrolase family. DCP2 subfamily.</text>
</comment>
<name>A0A8T9BY22_9HELO</name>
<dbReference type="GO" id="GO:0000290">
    <property type="term" value="P:deadenylation-dependent decapping of nuclear-transcribed mRNA"/>
    <property type="evidence" value="ECO:0007669"/>
    <property type="project" value="InterPro"/>
</dbReference>
<proteinExistence type="inferred from homology"/>
<feature type="region of interest" description="Disordered" evidence="9">
    <location>
        <begin position="579"/>
        <end position="623"/>
    </location>
</feature>
<feature type="region of interest" description="Disordered" evidence="9">
    <location>
        <begin position="396"/>
        <end position="496"/>
    </location>
</feature>
<evidence type="ECO:0000256" key="3">
    <source>
        <dbReference type="ARBA" id="ARBA00005279"/>
    </source>
</evidence>
<dbReference type="Pfam" id="PF00293">
    <property type="entry name" value="NUDIX"/>
    <property type="match status" value="1"/>
</dbReference>
<evidence type="ECO:0000256" key="6">
    <source>
        <dbReference type="ARBA" id="ARBA00022801"/>
    </source>
</evidence>
<evidence type="ECO:0000313" key="12">
    <source>
        <dbReference type="Proteomes" id="UP000469558"/>
    </source>
</evidence>
<evidence type="ECO:0000256" key="1">
    <source>
        <dbReference type="ARBA" id="ARBA00001936"/>
    </source>
</evidence>
<dbReference type="GO" id="GO:0003723">
    <property type="term" value="F:RNA binding"/>
    <property type="evidence" value="ECO:0007669"/>
    <property type="project" value="UniProtKB-KW"/>
</dbReference>
<dbReference type="InterPro" id="IPR015797">
    <property type="entry name" value="NUDIX_hydrolase-like_dom_sf"/>
</dbReference>
<sequence length="947" mass="103482">PGPRDQQAASFPLPAPCYERLGLCVRQPTPLLPYGGYHPVVDMLGKRNQHDRETLESRRFYSGLDDLCVRFIINLPEDDLKDIPRICFQVEEAQWYYEDFIRPLDPSLPSMSLRNFCLRIFAHCPLLSPFSQANHMRAFEDFLAYKTRVPVRGAVMLNAAMDSVVLVKGWKKGASWSFPRGKIAKDEDDLTCAIREVYEETGFDIEAAGLVPKNRDVKSIEVNMREQQMRLFVFRDVPMGTHFEPRTRKEISKIEWWQLSELPAFRKKGQQQNQEPVHASGKFYMVAPFLVPLRKWVIEQKKKDTKRATSNQYLFAGMSHDEFLTEEEQGAESAAQLSSYEKPSAPELDTLEGATAALSRLLKIQPPTQGLQAEAGGQAPTKNSGEALLALLHSRPGVSSQHPPANAPPHTPLEHMVMPPSIPKTPHHQQPRPPQFSSMPPPPVFPIQPQNTTFSYQEPLYQNGHNPNNRAEFQEGHMGRQSAPRPHGNPHSYQSQHLIHPQPLPPNVQRAVFTGGPVHSPMVPQPIQQNPPHLTSTISVPVTNPQFPGLHAPMVPPTLQQGTKLTSHSLALLNAFKSRDQASSSNDSPFRKSTLIMRDQPVPGFRDTPQELPAEGLQPSKMAPPPPTVVQQNAGTMNPNSLTPRQPISSTQKSTLLDMFKSPTTQYAPLAKPAATALPSGRIPSAVELSAVEPLSTNASTTSALLNDKRTPDNMASNGAPPVLNPESNLPFRATSILARPSKSNSKDTPSATGSELDSKPKSNGKKPAARASTSRQASKSPDKPFQPQILKRPQQSSSKTQESLTAAKPTPSAFVAPQAVSRLPPSASPAAPLASSYLQQAPFRAPQSPAAQPSASGFLPQPDRRSSQVAEQKQTLLSLFGRASAGPVSPPMMDPAPPTMNASSRSRVGSLASGDGTSRRGSQTPISPADKGFLLGYLEAVTKGGR</sequence>
<dbReference type="SUPFAM" id="SSF140586">
    <property type="entry name" value="Dcp2 domain-like"/>
    <property type="match status" value="1"/>
</dbReference>
<feature type="compositionally biased region" description="Pro residues" evidence="9">
    <location>
        <begin position="431"/>
        <end position="446"/>
    </location>
</feature>
<feature type="compositionally biased region" description="Polar residues" evidence="9">
    <location>
        <begin position="742"/>
        <end position="756"/>
    </location>
</feature>
<feature type="non-terminal residue" evidence="11">
    <location>
        <position position="947"/>
    </location>
</feature>
<dbReference type="CDD" id="cd03672">
    <property type="entry name" value="NUDIX_Dcp2p_Nudt20"/>
    <property type="match status" value="1"/>
</dbReference>
<dbReference type="InterPro" id="IPR044099">
    <property type="entry name" value="Dcp2_NUDIX"/>
</dbReference>
<dbReference type="SUPFAM" id="SSF55811">
    <property type="entry name" value="Nudix"/>
    <property type="match status" value="1"/>
</dbReference>
<feature type="domain" description="Nudix hydrolase" evidence="10">
    <location>
        <begin position="147"/>
        <end position="279"/>
    </location>
</feature>
<feature type="compositionally biased region" description="Polar residues" evidence="9">
    <location>
        <begin position="916"/>
        <end position="927"/>
    </location>
</feature>
<keyword evidence="6" id="KW-0378">Hydrolase</keyword>
<feature type="region of interest" description="Disordered" evidence="9">
    <location>
        <begin position="325"/>
        <end position="346"/>
    </location>
</feature>
<feature type="non-terminal residue" evidence="11">
    <location>
        <position position="1"/>
    </location>
</feature>
<dbReference type="Pfam" id="PF05026">
    <property type="entry name" value="DCP2"/>
    <property type="match status" value="1"/>
</dbReference>
<evidence type="ECO:0000256" key="2">
    <source>
        <dbReference type="ARBA" id="ARBA00004496"/>
    </source>
</evidence>
<dbReference type="EMBL" id="QGMK01001803">
    <property type="protein sequence ID" value="TVY64221.1"/>
    <property type="molecule type" value="Genomic_DNA"/>
</dbReference>
<comment type="caution">
    <text evidence="11">The sequence shown here is derived from an EMBL/GenBank/DDBJ whole genome shotgun (WGS) entry which is preliminary data.</text>
</comment>
<keyword evidence="8" id="KW-0464">Manganese</keyword>
<dbReference type="GO" id="GO:0000184">
    <property type="term" value="P:nuclear-transcribed mRNA catabolic process, nonsense-mediated decay"/>
    <property type="evidence" value="ECO:0007669"/>
    <property type="project" value="InterPro"/>
</dbReference>
<feature type="compositionally biased region" description="Low complexity" evidence="9">
    <location>
        <begin position="824"/>
        <end position="857"/>
    </location>
</feature>
<comment type="subcellular location">
    <subcellularLocation>
        <location evidence="2">Cytoplasm</location>
    </subcellularLocation>
</comment>
<dbReference type="PANTHER" id="PTHR23114">
    <property type="entry name" value="M7GPPPN-MRNA HYDROLASE"/>
    <property type="match status" value="1"/>
</dbReference>
<comment type="cofactor">
    <cofactor evidence="1">
        <name>Mn(2+)</name>
        <dbReference type="ChEBI" id="CHEBI:29035"/>
    </cofactor>
</comment>
<evidence type="ECO:0000256" key="4">
    <source>
        <dbReference type="ARBA" id="ARBA00022490"/>
    </source>
</evidence>
<dbReference type="OrthoDB" id="18996at2759"/>
<dbReference type="GO" id="GO:0000932">
    <property type="term" value="C:P-body"/>
    <property type="evidence" value="ECO:0007669"/>
    <property type="project" value="TreeGrafter"/>
</dbReference>
<dbReference type="GO" id="GO:0140933">
    <property type="term" value="F:5'-(N(7)-methylguanosine 5'-triphospho)-[mRNA] hydrolase activity"/>
    <property type="evidence" value="ECO:0007669"/>
    <property type="project" value="InterPro"/>
</dbReference>
<dbReference type="FunFam" id="1.10.10.1050:FF:000003">
    <property type="entry name" value="Decapping enzyme Dcp2, putative"/>
    <property type="match status" value="1"/>
</dbReference>
<evidence type="ECO:0000256" key="5">
    <source>
        <dbReference type="ARBA" id="ARBA00022723"/>
    </source>
</evidence>
<keyword evidence="5" id="KW-0479">Metal-binding</keyword>